<dbReference type="PANTHER" id="PTHR22761">
    <property type="entry name" value="CHARGED MULTIVESICULAR BODY PROTEIN"/>
    <property type="match status" value="1"/>
</dbReference>
<reference evidence="10 11" key="1">
    <citation type="submission" date="2019-03" db="EMBL/GenBank/DDBJ databases">
        <title>Sequencing 25 genomes of Wallemia mellicola.</title>
        <authorList>
            <person name="Gostincar C."/>
        </authorList>
    </citation>
    <scope>NUCLEOTIDE SEQUENCE [LARGE SCALE GENOMIC DNA]</scope>
    <source>
        <strain evidence="10 11">EXF-1262</strain>
    </source>
</reference>
<dbReference type="GO" id="GO:0032511">
    <property type="term" value="P:late endosome to vacuole transport via multivesicular body sorting pathway"/>
    <property type="evidence" value="ECO:0007669"/>
    <property type="project" value="TreeGrafter"/>
</dbReference>
<feature type="compositionally biased region" description="Polar residues" evidence="8">
    <location>
        <begin position="193"/>
        <end position="207"/>
    </location>
</feature>
<dbReference type="Pfam" id="PF10342">
    <property type="entry name" value="Kre9_KNH"/>
    <property type="match status" value="1"/>
</dbReference>
<evidence type="ECO:0000313" key="11">
    <source>
        <dbReference type="Proteomes" id="UP000307169"/>
    </source>
</evidence>
<keyword evidence="4" id="KW-0967">Endosome</keyword>
<feature type="region of interest" description="Disordered" evidence="8">
    <location>
        <begin position="189"/>
        <end position="219"/>
    </location>
</feature>
<dbReference type="Gene3D" id="1.10.287.1060">
    <property type="entry name" value="ESAT-6-like"/>
    <property type="match status" value="1"/>
</dbReference>
<dbReference type="GO" id="GO:0009898">
    <property type="term" value="C:cytoplasmic side of plasma membrane"/>
    <property type="evidence" value="ECO:0007669"/>
    <property type="project" value="TreeGrafter"/>
</dbReference>
<feature type="domain" description="Yeast cell wall synthesis Kre9/Knh1-like N-terminal" evidence="9">
    <location>
        <begin position="268"/>
        <end position="362"/>
    </location>
</feature>
<dbReference type="Gene3D" id="6.10.250.1710">
    <property type="match status" value="1"/>
</dbReference>
<evidence type="ECO:0000256" key="8">
    <source>
        <dbReference type="SAM" id="MobiDB-lite"/>
    </source>
</evidence>
<dbReference type="InterPro" id="IPR018466">
    <property type="entry name" value="Kre9/Knh1-like_N"/>
</dbReference>
<keyword evidence="3" id="KW-0732">Signal</keyword>
<comment type="subcellular location">
    <subcellularLocation>
        <location evidence="1">Endosome</location>
    </subcellularLocation>
</comment>
<feature type="compositionally biased region" description="Polar residues" evidence="8">
    <location>
        <begin position="375"/>
        <end position="386"/>
    </location>
</feature>
<dbReference type="PANTHER" id="PTHR22761:SF10">
    <property type="entry name" value="GH13992P"/>
    <property type="match status" value="1"/>
</dbReference>
<accession>A0A4T0NTS8</accession>
<proteinExistence type="inferred from homology"/>
<dbReference type="AlphaFoldDB" id="A0A4T0NTS8"/>
<feature type="region of interest" description="Disordered" evidence="8">
    <location>
        <begin position="359"/>
        <end position="398"/>
    </location>
</feature>
<evidence type="ECO:0000256" key="1">
    <source>
        <dbReference type="ARBA" id="ARBA00004177"/>
    </source>
</evidence>
<dbReference type="EMBL" id="SPRH01000020">
    <property type="protein sequence ID" value="TIC00812.1"/>
    <property type="molecule type" value="Genomic_DNA"/>
</dbReference>
<sequence>MSSWMSWIVGKKDNRGSARDAIVGLRSQLLMLDKKEEHLNKKIEEELKKAKANATSNKRLATAALRQKKAFEGELDRIAGTRLTLESQVNALESANMNLETITAMKKGSDALKSIHGNLNIDKVDSTMDSIREQMDLTNEISDAISNPVHHDPVDEDELNDELEQLEQDELNNRLLGAERAPVHAPVAAGPQATASIPATASQSTPTAQSQEDDEDEELRQLQAQLAISHTKRLLADRRYQMQFTLFTVLTILAITCTSLAKFTITVPNKNNWWIASESQTFAWKSSASDPDQFIVIIKNDDEKVLPSKQAAVTGIVDSERGSYQVDNNAGVNLDAGKGYYLVFADPTDQNKEYAQSEEFEIKPKGSQYPDPSATIPSTANAKPTGSSNNSSNNDDSSRVTQVSISMVALALVGLASLVLI</sequence>
<evidence type="ECO:0000313" key="10">
    <source>
        <dbReference type="EMBL" id="TIC00812.1"/>
    </source>
</evidence>
<evidence type="ECO:0000256" key="4">
    <source>
        <dbReference type="ARBA" id="ARBA00022753"/>
    </source>
</evidence>
<evidence type="ECO:0000256" key="5">
    <source>
        <dbReference type="ARBA" id="ARBA00040017"/>
    </source>
</evidence>
<dbReference type="Proteomes" id="UP000307169">
    <property type="component" value="Unassembled WGS sequence"/>
</dbReference>
<evidence type="ECO:0000256" key="6">
    <source>
        <dbReference type="ARBA" id="ARBA00042586"/>
    </source>
</evidence>
<name>A0A4T0NTS8_9BASI</name>
<dbReference type="GO" id="GO:0000815">
    <property type="term" value="C:ESCRT III complex"/>
    <property type="evidence" value="ECO:0007669"/>
    <property type="project" value="TreeGrafter"/>
</dbReference>
<comment type="caution">
    <text evidence="10">The sequence shown here is derived from an EMBL/GenBank/DDBJ whole genome shotgun (WGS) entry which is preliminary data.</text>
</comment>
<keyword evidence="7" id="KW-0175">Coiled coil</keyword>
<dbReference type="InterPro" id="IPR005024">
    <property type="entry name" value="Snf7_fam"/>
</dbReference>
<evidence type="ECO:0000256" key="7">
    <source>
        <dbReference type="SAM" id="Coils"/>
    </source>
</evidence>
<evidence type="ECO:0000256" key="3">
    <source>
        <dbReference type="ARBA" id="ARBA00022729"/>
    </source>
</evidence>
<evidence type="ECO:0000259" key="9">
    <source>
        <dbReference type="Pfam" id="PF10342"/>
    </source>
</evidence>
<feature type="coiled-coil region" evidence="7">
    <location>
        <begin position="33"/>
        <end position="60"/>
    </location>
</feature>
<organism evidence="10 11">
    <name type="scientific">Wallemia mellicola</name>
    <dbReference type="NCBI Taxonomy" id="1708541"/>
    <lineage>
        <taxon>Eukaryota</taxon>
        <taxon>Fungi</taxon>
        <taxon>Dikarya</taxon>
        <taxon>Basidiomycota</taxon>
        <taxon>Wallemiomycotina</taxon>
        <taxon>Wallemiomycetes</taxon>
        <taxon>Wallemiales</taxon>
        <taxon>Wallemiaceae</taxon>
        <taxon>Wallemia</taxon>
    </lineage>
</organism>
<dbReference type="Pfam" id="PF03357">
    <property type="entry name" value="Snf7"/>
    <property type="match status" value="1"/>
</dbReference>
<comment type="similarity">
    <text evidence="2">Belongs to the SNF7 family.</text>
</comment>
<dbReference type="GO" id="GO:0005771">
    <property type="term" value="C:multivesicular body"/>
    <property type="evidence" value="ECO:0007669"/>
    <property type="project" value="TreeGrafter"/>
</dbReference>
<evidence type="ECO:0000256" key="2">
    <source>
        <dbReference type="ARBA" id="ARBA00006190"/>
    </source>
</evidence>
<dbReference type="GO" id="GO:0006900">
    <property type="term" value="P:vesicle budding from membrane"/>
    <property type="evidence" value="ECO:0007669"/>
    <property type="project" value="TreeGrafter"/>
</dbReference>
<protein>
    <recommendedName>
        <fullName evidence="5">Vacuolar-sorting protein SNF7</fullName>
    </recommendedName>
    <alternativeName>
        <fullName evidence="6">Vacuolar protein-sorting-associated protein 32</fullName>
    </alternativeName>
</protein>
<gene>
    <name evidence="10" type="ORF">E3Q17_02018</name>
</gene>